<sequence>MNSTPSSTATPSPTTAPTAAAIAPAKMDHRPVNPVNPVVPPVSQVQASSTFSVALPMSPSRSKTNASCTWPAPTAEQHSAWAHDIGYVVRTFCPMRWKPWKAMSEETKNTVRNQLSTNYNLEDMNKNMFAYLNQLFCERYKQWKSDLQQCFQQFDDQQVWLCGHFQEPSYVTLLHHSGSKPFFYMMEARWKGSKFSEIDVFADVYVRPGDDLKCQCLYKPFVSPEYISPVFLRHCPHSSSTPSKHNNQARRPPTLSQTSSKILRTTFL</sequence>
<proteinExistence type="predicted"/>
<comment type="caution">
    <text evidence="1">The sequence shown here is derived from an EMBL/GenBank/DDBJ whole genome shotgun (WGS) entry which is preliminary data.</text>
</comment>
<dbReference type="AlphaFoldDB" id="A0A5N5HSR4"/>
<keyword evidence="2" id="KW-1185">Reference proteome</keyword>
<organism evidence="1 2">
    <name type="scientific">Pyrus ussuriensis x Pyrus communis</name>
    <dbReference type="NCBI Taxonomy" id="2448454"/>
    <lineage>
        <taxon>Eukaryota</taxon>
        <taxon>Viridiplantae</taxon>
        <taxon>Streptophyta</taxon>
        <taxon>Embryophyta</taxon>
        <taxon>Tracheophyta</taxon>
        <taxon>Spermatophyta</taxon>
        <taxon>Magnoliopsida</taxon>
        <taxon>eudicotyledons</taxon>
        <taxon>Gunneridae</taxon>
        <taxon>Pentapetalae</taxon>
        <taxon>rosids</taxon>
        <taxon>fabids</taxon>
        <taxon>Rosales</taxon>
        <taxon>Rosaceae</taxon>
        <taxon>Amygdaloideae</taxon>
        <taxon>Maleae</taxon>
        <taxon>Pyrus</taxon>
    </lineage>
</organism>
<name>A0A5N5HSR4_9ROSA</name>
<reference evidence="1 2" key="1">
    <citation type="submission" date="2019-09" db="EMBL/GenBank/DDBJ databases">
        <authorList>
            <person name="Ou C."/>
        </authorList>
    </citation>
    <scope>NUCLEOTIDE SEQUENCE [LARGE SCALE GENOMIC DNA]</scope>
    <source>
        <strain evidence="1">S2</strain>
        <tissue evidence="1">Leaf</tissue>
    </source>
</reference>
<dbReference type="EMBL" id="SMOL01000148">
    <property type="protein sequence ID" value="KAB2629291.1"/>
    <property type="molecule type" value="Genomic_DNA"/>
</dbReference>
<evidence type="ECO:0000313" key="2">
    <source>
        <dbReference type="Proteomes" id="UP000327157"/>
    </source>
</evidence>
<dbReference type="Proteomes" id="UP000327157">
    <property type="component" value="Chromosome 8"/>
</dbReference>
<protein>
    <submittedName>
        <fullName evidence="1">Uncharacterized protein</fullName>
    </submittedName>
</protein>
<accession>A0A5N5HSR4</accession>
<dbReference type="OrthoDB" id="1665692at2759"/>
<gene>
    <name evidence="1" type="ORF">D8674_034086</name>
</gene>
<reference evidence="2" key="2">
    <citation type="submission" date="2019-10" db="EMBL/GenBank/DDBJ databases">
        <title>A de novo genome assembly of a pear dwarfing rootstock.</title>
        <authorList>
            <person name="Wang F."/>
            <person name="Wang J."/>
            <person name="Li S."/>
            <person name="Zhang Y."/>
            <person name="Fang M."/>
            <person name="Ma L."/>
            <person name="Zhao Y."/>
            <person name="Jiang S."/>
        </authorList>
    </citation>
    <scope>NUCLEOTIDE SEQUENCE [LARGE SCALE GENOMIC DNA]</scope>
</reference>
<reference evidence="1 2" key="3">
    <citation type="submission" date="2019-11" db="EMBL/GenBank/DDBJ databases">
        <title>A de novo genome assembly of a pear dwarfing rootstock.</title>
        <authorList>
            <person name="Wang F."/>
            <person name="Wang J."/>
            <person name="Li S."/>
            <person name="Zhang Y."/>
            <person name="Fang M."/>
            <person name="Ma L."/>
            <person name="Zhao Y."/>
            <person name="Jiang S."/>
        </authorList>
    </citation>
    <scope>NUCLEOTIDE SEQUENCE [LARGE SCALE GENOMIC DNA]</scope>
    <source>
        <strain evidence="1">S2</strain>
        <tissue evidence="1">Leaf</tissue>
    </source>
</reference>
<evidence type="ECO:0000313" key="1">
    <source>
        <dbReference type="EMBL" id="KAB2629291.1"/>
    </source>
</evidence>